<dbReference type="AlphaFoldDB" id="A0A147JXI3"/>
<gene>
    <name evidence="2" type="ORF">APZ16_06140</name>
</gene>
<evidence type="ECO:0000313" key="2">
    <source>
        <dbReference type="EMBL" id="KUO41218.1"/>
    </source>
</evidence>
<reference evidence="2 3" key="1">
    <citation type="journal article" date="2016" name="Nat. Microbiol.">
        <title>Genomic inference of the metabolism of cosmopolitan subsurface Archaea, Hadesarchaea.</title>
        <authorList>
            <person name="Baker B.J."/>
            <person name="Saw J.H."/>
            <person name="Lind A.E."/>
            <person name="Lazar C.S."/>
            <person name="Hinrichs K.-U."/>
            <person name="Teske A.P."/>
            <person name="Ettema T.J."/>
        </authorList>
    </citation>
    <scope>NUCLEOTIDE SEQUENCE [LARGE SCALE GENOMIC DNA]</scope>
</reference>
<dbReference type="InterPro" id="IPR009078">
    <property type="entry name" value="Ferritin-like_SF"/>
</dbReference>
<organism evidence="2 3">
    <name type="scientific">Hadarchaeum yellowstonense</name>
    <dbReference type="NCBI Taxonomy" id="1776334"/>
    <lineage>
        <taxon>Archaea</taxon>
        <taxon>Methanobacteriati</taxon>
        <taxon>Candidatus Hadarchaeota</taxon>
        <taxon>Candidatus Hadarchaeia</taxon>
        <taxon>Candidatus Hadarchaeales</taxon>
        <taxon>Candidatus Hadarchaeaceae</taxon>
        <taxon>Candidatus Hadarchaeum</taxon>
    </lineage>
</organism>
<dbReference type="Gene3D" id="1.10.620.20">
    <property type="entry name" value="Ribonucleotide Reductase, subunit A"/>
    <property type="match status" value="1"/>
</dbReference>
<proteinExistence type="predicted"/>
<dbReference type="SUPFAM" id="SSF47240">
    <property type="entry name" value="Ferritin-like"/>
    <property type="match status" value="1"/>
</dbReference>
<accession>A0A147JXI3</accession>
<dbReference type="EMBL" id="LQMQ01000026">
    <property type="protein sequence ID" value="KUO41218.1"/>
    <property type="molecule type" value="Genomic_DNA"/>
</dbReference>
<dbReference type="Pfam" id="PF04945">
    <property type="entry name" value="YHS"/>
    <property type="match status" value="1"/>
</dbReference>
<sequence>MWENNRGTGELVAKDPVCGMFVDEKKTKFKSVYQGRDYFFCSAGCKKIFDKYPEKCLEEKSSSCCRC</sequence>
<feature type="domain" description="TRASH" evidence="1">
    <location>
        <begin position="15"/>
        <end position="53"/>
    </location>
</feature>
<comment type="caution">
    <text evidence="2">The sequence shown here is derived from an EMBL/GenBank/DDBJ whole genome shotgun (WGS) entry which is preliminary data.</text>
</comment>
<dbReference type="GO" id="GO:0016491">
    <property type="term" value="F:oxidoreductase activity"/>
    <property type="evidence" value="ECO:0007669"/>
    <property type="project" value="InterPro"/>
</dbReference>
<dbReference type="SMART" id="SM00746">
    <property type="entry name" value="TRASH"/>
    <property type="match status" value="1"/>
</dbReference>
<dbReference type="InterPro" id="IPR012348">
    <property type="entry name" value="RNR-like"/>
</dbReference>
<dbReference type="InterPro" id="IPR007029">
    <property type="entry name" value="YHS_dom"/>
</dbReference>
<evidence type="ECO:0000313" key="3">
    <source>
        <dbReference type="Proteomes" id="UP000074294"/>
    </source>
</evidence>
<dbReference type="Proteomes" id="UP000074294">
    <property type="component" value="Unassembled WGS sequence"/>
</dbReference>
<protein>
    <recommendedName>
        <fullName evidence="1">TRASH domain-containing protein</fullName>
    </recommendedName>
</protein>
<dbReference type="InterPro" id="IPR011017">
    <property type="entry name" value="TRASH_dom"/>
</dbReference>
<evidence type="ECO:0000259" key="1">
    <source>
        <dbReference type="SMART" id="SM00746"/>
    </source>
</evidence>
<name>A0A147JXI3_HADYE</name>
<dbReference type="STRING" id="1776334.APZ16_06140"/>